<feature type="compositionally biased region" description="Low complexity" evidence="1">
    <location>
        <begin position="151"/>
        <end position="175"/>
    </location>
</feature>
<organism evidence="2 3">
    <name type="scientific">Fragilariopsis cylindrus CCMP1102</name>
    <dbReference type="NCBI Taxonomy" id="635003"/>
    <lineage>
        <taxon>Eukaryota</taxon>
        <taxon>Sar</taxon>
        <taxon>Stramenopiles</taxon>
        <taxon>Ochrophyta</taxon>
        <taxon>Bacillariophyta</taxon>
        <taxon>Bacillariophyceae</taxon>
        <taxon>Bacillariophycidae</taxon>
        <taxon>Bacillariales</taxon>
        <taxon>Bacillariaceae</taxon>
        <taxon>Fragilariopsis</taxon>
    </lineage>
</organism>
<dbReference type="InParanoid" id="A0A1E7FZK9"/>
<gene>
    <name evidence="2" type="ORF">FRACYDRAFT_233761</name>
</gene>
<feature type="region of interest" description="Disordered" evidence="1">
    <location>
        <begin position="142"/>
        <end position="175"/>
    </location>
</feature>
<feature type="region of interest" description="Disordered" evidence="1">
    <location>
        <begin position="202"/>
        <end position="225"/>
    </location>
</feature>
<accession>A0A1E7FZK9</accession>
<dbReference type="AlphaFoldDB" id="A0A1E7FZK9"/>
<dbReference type="EMBL" id="KV784353">
    <property type="protein sequence ID" value="OEU23586.1"/>
    <property type="molecule type" value="Genomic_DNA"/>
</dbReference>
<dbReference type="OrthoDB" id="10584213at2759"/>
<proteinExistence type="predicted"/>
<evidence type="ECO:0000313" key="2">
    <source>
        <dbReference type="EMBL" id="OEU23586.1"/>
    </source>
</evidence>
<reference evidence="2 3" key="1">
    <citation type="submission" date="2016-09" db="EMBL/GenBank/DDBJ databases">
        <title>Extensive genetic diversity and differential bi-allelic expression allows diatom success in the polar Southern Ocean.</title>
        <authorList>
            <consortium name="DOE Joint Genome Institute"/>
            <person name="Mock T."/>
            <person name="Otillar R.P."/>
            <person name="Strauss J."/>
            <person name="Dupont C."/>
            <person name="Frickenhaus S."/>
            <person name="Maumus F."/>
            <person name="Mcmullan M."/>
            <person name="Sanges R."/>
            <person name="Schmutz J."/>
            <person name="Toseland A."/>
            <person name="Valas R."/>
            <person name="Veluchamy A."/>
            <person name="Ward B.J."/>
            <person name="Allen A."/>
            <person name="Barry K."/>
            <person name="Falciatore A."/>
            <person name="Ferrante M."/>
            <person name="Fortunato A.E."/>
            <person name="Gloeckner G."/>
            <person name="Gruber A."/>
            <person name="Hipkin R."/>
            <person name="Janech M."/>
            <person name="Kroth P."/>
            <person name="Leese F."/>
            <person name="Lindquist E."/>
            <person name="Lyon B.R."/>
            <person name="Martin J."/>
            <person name="Mayer C."/>
            <person name="Parker M."/>
            <person name="Quesneville H."/>
            <person name="Raymond J."/>
            <person name="Uhlig C."/>
            <person name="Valentin K.U."/>
            <person name="Worden A.Z."/>
            <person name="Armbrust E.V."/>
            <person name="Bowler C."/>
            <person name="Green B."/>
            <person name="Moulton V."/>
            <person name="Van Oosterhout C."/>
            <person name="Grigoriev I."/>
        </authorList>
    </citation>
    <scope>NUCLEOTIDE SEQUENCE [LARGE SCALE GENOMIC DNA]</scope>
    <source>
        <strain evidence="2 3">CCMP1102</strain>
    </source>
</reference>
<evidence type="ECO:0000256" key="1">
    <source>
        <dbReference type="SAM" id="MobiDB-lite"/>
    </source>
</evidence>
<sequence>MRVIISNNGVNAFFVVHHATPLTLTSSSSSLCLRSSPSTTTTTTTTTTTAAAISNWTTTIIPTDTTSAVIVTNSSNNNINRNSNKRSFWNNLESILFPSIINEEDTKKKQEDDNPDLILAHWENVWEDDDAHYEQEELATEIEIEESARLSSSTPSSMTSSTTSSMTSSTTSSTSTSVESLTNFLEVWSRISLQNDKGLTTPVTSSNYKEQKSMEKNGSIPDRKNAKVDAWSPGGVQIEIININTSANKIKSSNIGIILRRCDIDGDTIIKRTTERAIIRRLDDAIRIWKKNN</sequence>
<dbReference type="Proteomes" id="UP000095751">
    <property type="component" value="Unassembled WGS sequence"/>
</dbReference>
<evidence type="ECO:0000313" key="3">
    <source>
        <dbReference type="Proteomes" id="UP000095751"/>
    </source>
</evidence>
<name>A0A1E7FZK9_9STRA</name>
<keyword evidence="3" id="KW-1185">Reference proteome</keyword>
<feature type="compositionally biased region" description="Basic and acidic residues" evidence="1">
    <location>
        <begin position="209"/>
        <end position="225"/>
    </location>
</feature>
<dbReference type="KEGG" id="fcy:FRACYDRAFT_233761"/>
<protein>
    <submittedName>
        <fullName evidence="2">Uncharacterized protein</fullName>
    </submittedName>
</protein>